<evidence type="ECO:0000256" key="1">
    <source>
        <dbReference type="SAM" id="MobiDB-lite"/>
    </source>
</evidence>
<name>A0A177YJH2_9NOCA</name>
<organism evidence="2 3">
    <name type="scientific">Rhodococcoides kyotonense</name>
    <dbReference type="NCBI Taxonomy" id="398843"/>
    <lineage>
        <taxon>Bacteria</taxon>
        <taxon>Bacillati</taxon>
        <taxon>Actinomycetota</taxon>
        <taxon>Actinomycetes</taxon>
        <taxon>Mycobacteriales</taxon>
        <taxon>Nocardiaceae</taxon>
        <taxon>Rhodococcoides</taxon>
    </lineage>
</organism>
<comment type="caution">
    <text evidence="2">The sequence shown here is derived from an EMBL/GenBank/DDBJ whole genome shotgun (WGS) entry which is preliminary data.</text>
</comment>
<accession>A0A177YJH2</accession>
<evidence type="ECO:0000313" key="2">
    <source>
        <dbReference type="EMBL" id="OAK55736.1"/>
    </source>
</evidence>
<evidence type="ECO:0000313" key="3">
    <source>
        <dbReference type="Proteomes" id="UP000077519"/>
    </source>
</evidence>
<dbReference type="EMBL" id="LVHI01000008">
    <property type="protein sequence ID" value="OAK55736.1"/>
    <property type="molecule type" value="Genomic_DNA"/>
</dbReference>
<proteinExistence type="predicted"/>
<keyword evidence="3" id="KW-1185">Reference proteome</keyword>
<dbReference type="AlphaFoldDB" id="A0A177YJH2"/>
<protein>
    <submittedName>
        <fullName evidence="2">Uncharacterized protein</fullName>
    </submittedName>
</protein>
<dbReference type="Proteomes" id="UP000077519">
    <property type="component" value="Unassembled WGS sequence"/>
</dbReference>
<reference evidence="2 3" key="1">
    <citation type="submission" date="2016-03" db="EMBL/GenBank/DDBJ databases">
        <title>Genome sequence of Rhodococcus kyotonensis KB10.</title>
        <authorList>
            <person name="Jeong H."/>
            <person name="Hong C.E."/>
            <person name="Jo S.H."/>
            <person name="Park J.M."/>
        </authorList>
    </citation>
    <scope>NUCLEOTIDE SEQUENCE [LARGE SCALE GENOMIC DNA]</scope>
    <source>
        <strain evidence="2 3">KB10</strain>
    </source>
</reference>
<feature type="region of interest" description="Disordered" evidence="1">
    <location>
        <begin position="1"/>
        <end position="22"/>
    </location>
</feature>
<sequence length="104" mass="11703">MLDAVGRLENARRHADSVDVGAPRPRTAVTALLLDRLSRSPRASGELKRYAAHVAAGDTTWDRIEIDARPIPPEVSELRADPMVDWPANWPIEPDDQPYRIPWQ</sequence>
<gene>
    <name evidence="2" type="ORF">A3K89_18880</name>
</gene>